<evidence type="ECO:0000259" key="7">
    <source>
        <dbReference type="Pfam" id="PF01028"/>
    </source>
</evidence>
<feature type="domain" description="DNA topoisomerase IB N-terminal" evidence="8">
    <location>
        <begin position="29"/>
        <end position="77"/>
    </location>
</feature>
<dbReference type="KEGG" id="sact:DMT42_34735"/>
<evidence type="ECO:0000259" key="8">
    <source>
        <dbReference type="Pfam" id="PF21338"/>
    </source>
</evidence>
<evidence type="ECO:0000313" key="9">
    <source>
        <dbReference type="EMBL" id="AWT47941.1"/>
    </source>
</evidence>
<sequence length="349" mass="39391">MKVDPKTPVRLRTSSWEQPGFTRRRCGRGFRYLDERGKPLTDPEQLARVRALTVPPAWRDVWICPWPHGHLQAVGTDEAGRRQYLYHEEFRAQQDQAKHQHVREVARALPELRARVAADLAGRGLTRPRVTACAVRLLDLGFFRVGSDRHTKQNETYGLTTMLREHVRCGRDEISFCFPAKGGIELVRALVDEQAHAVVRALVRRRRPEERLLAYWEGRAWHELHSDDLNEALRRLSGTEITAKDFRTWHATVLAAVAVAVAAEEARATPAARHRQTVRAVKEVSRYLGNTPAVCRSSYIDPQVFELFEQGVTIAPALTRLGEHGDFGRPATQGAVEAAVLDLLDGRSG</sequence>
<evidence type="ECO:0000256" key="4">
    <source>
        <dbReference type="ARBA" id="ARBA00023029"/>
    </source>
</evidence>
<keyword evidence="5" id="KW-0238">DNA-binding</keyword>
<dbReference type="GO" id="GO:0003677">
    <property type="term" value="F:DNA binding"/>
    <property type="evidence" value="ECO:0007669"/>
    <property type="project" value="UniProtKB-KW"/>
</dbReference>
<name>A0A2U9PFB9_STRAS</name>
<proteinExistence type="inferred from homology"/>
<comment type="catalytic activity">
    <reaction evidence="1">
        <text>ATP-independent breakage of single-stranded DNA, followed by passage and rejoining.</text>
        <dbReference type="EC" id="5.6.2.1"/>
    </reaction>
</comment>
<dbReference type="InterPro" id="IPR013500">
    <property type="entry name" value="TopoI_cat_euk"/>
</dbReference>
<accession>A0A2U9PFB9</accession>
<evidence type="ECO:0000256" key="2">
    <source>
        <dbReference type="ARBA" id="ARBA00006645"/>
    </source>
</evidence>
<organism evidence="9 10">
    <name type="scientific">Streptomyces actuosus</name>
    <dbReference type="NCBI Taxonomy" id="1885"/>
    <lineage>
        <taxon>Bacteria</taxon>
        <taxon>Bacillati</taxon>
        <taxon>Actinomycetota</taxon>
        <taxon>Actinomycetes</taxon>
        <taxon>Kitasatosporales</taxon>
        <taxon>Streptomycetaceae</taxon>
        <taxon>Streptomyces</taxon>
    </lineage>
</organism>
<dbReference type="GO" id="GO:0006265">
    <property type="term" value="P:DNA topological change"/>
    <property type="evidence" value="ECO:0007669"/>
    <property type="project" value="InterPro"/>
</dbReference>
<dbReference type="Pfam" id="PF01028">
    <property type="entry name" value="Topoisom_I"/>
    <property type="match status" value="1"/>
</dbReference>
<dbReference type="SUPFAM" id="SSF56349">
    <property type="entry name" value="DNA breaking-rejoining enzymes"/>
    <property type="match status" value="1"/>
</dbReference>
<dbReference type="Pfam" id="PF21338">
    <property type="entry name" value="Top1B_N_bact"/>
    <property type="match status" value="1"/>
</dbReference>
<keyword evidence="10" id="KW-1185">Reference proteome</keyword>
<dbReference type="PROSITE" id="PS52038">
    <property type="entry name" value="TOPO_IB_2"/>
    <property type="match status" value="1"/>
</dbReference>
<dbReference type="Proteomes" id="UP000247634">
    <property type="component" value="Chromosome"/>
</dbReference>
<reference evidence="9 10" key="1">
    <citation type="submission" date="2018-06" db="EMBL/GenBank/DDBJ databases">
        <title>The complete genome sequence of a nosiheptide producer Streptomyces actuosus ATCC 25421: deducing the ability of producing a new class III lantibiotics.</title>
        <authorList>
            <person name="Liu W."/>
            <person name="Sun F."/>
            <person name="Hu Y."/>
        </authorList>
    </citation>
    <scope>NUCLEOTIDE SEQUENCE [LARGE SCALE GENOMIC DNA]</scope>
    <source>
        <strain evidence="9 10">ATCC 25421</strain>
    </source>
</reference>
<dbReference type="PRINTS" id="PR00416">
    <property type="entry name" value="EUTPISMRASEI"/>
</dbReference>
<dbReference type="GO" id="GO:0003917">
    <property type="term" value="F:DNA topoisomerase type I (single strand cut, ATP-independent) activity"/>
    <property type="evidence" value="ECO:0007669"/>
    <property type="project" value="UniProtKB-EC"/>
</dbReference>
<comment type="similarity">
    <text evidence="2">Belongs to the type IB topoisomerase family.</text>
</comment>
<dbReference type="EC" id="5.6.2.1" evidence="3"/>
<dbReference type="InterPro" id="IPR011010">
    <property type="entry name" value="DNA_brk_join_enz"/>
</dbReference>
<dbReference type="Gene3D" id="3.30.66.10">
    <property type="entry name" value="DNA topoisomerase I domain"/>
    <property type="match status" value="1"/>
</dbReference>
<dbReference type="InterPro" id="IPR035447">
    <property type="entry name" value="DNA_topo_I_N_sf"/>
</dbReference>
<dbReference type="InterPro" id="IPR049331">
    <property type="entry name" value="Top1B_N_bact"/>
</dbReference>
<evidence type="ECO:0000256" key="5">
    <source>
        <dbReference type="ARBA" id="ARBA00023125"/>
    </source>
</evidence>
<dbReference type="InterPro" id="IPR001631">
    <property type="entry name" value="TopoI"/>
</dbReference>
<evidence type="ECO:0000256" key="6">
    <source>
        <dbReference type="ARBA" id="ARBA00023235"/>
    </source>
</evidence>
<evidence type="ECO:0000256" key="3">
    <source>
        <dbReference type="ARBA" id="ARBA00012891"/>
    </source>
</evidence>
<evidence type="ECO:0000313" key="10">
    <source>
        <dbReference type="Proteomes" id="UP000247634"/>
    </source>
</evidence>
<feature type="domain" description="DNA topoisomerase I catalytic core eukaryotic-type" evidence="7">
    <location>
        <begin position="89"/>
        <end position="296"/>
    </location>
</feature>
<keyword evidence="6 9" id="KW-0413">Isomerase</keyword>
<dbReference type="Gene3D" id="3.90.15.10">
    <property type="entry name" value="Topoisomerase I, Chain A, domain 3"/>
    <property type="match status" value="1"/>
</dbReference>
<keyword evidence="4" id="KW-0799">Topoisomerase</keyword>
<dbReference type="AlphaFoldDB" id="A0A2U9PFB9"/>
<gene>
    <name evidence="9" type="ORF">DMT42_34735</name>
</gene>
<dbReference type="EMBL" id="CP029788">
    <property type="protein sequence ID" value="AWT47941.1"/>
    <property type="molecule type" value="Genomic_DNA"/>
</dbReference>
<evidence type="ECO:0000256" key="1">
    <source>
        <dbReference type="ARBA" id="ARBA00000213"/>
    </source>
</evidence>
<dbReference type="SUPFAM" id="SSF55869">
    <property type="entry name" value="DNA topoisomerase I domain"/>
    <property type="match status" value="1"/>
</dbReference>
<protein>
    <recommendedName>
        <fullName evidence="3">DNA topoisomerase</fullName>
        <ecNumber evidence="3">5.6.2.1</ecNumber>
    </recommendedName>
</protein>
<dbReference type="InterPro" id="IPR014711">
    <property type="entry name" value="TopoI_cat_a-hlx-sub_euk"/>
</dbReference>
<dbReference type="OrthoDB" id="9778962at2"/>
<dbReference type="Gene3D" id="1.10.132.120">
    <property type="match status" value="1"/>
</dbReference>